<accession>A0A1R1XP41</accession>
<dbReference type="InterPro" id="IPR051210">
    <property type="entry name" value="Ub_ligase/GEF_domain"/>
</dbReference>
<keyword evidence="3" id="KW-1185">Reference proteome</keyword>
<gene>
    <name evidence="2" type="ORF">AYI70_g6618</name>
</gene>
<dbReference type="InterPro" id="IPR009091">
    <property type="entry name" value="RCC1/BLIP-II"/>
</dbReference>
<keyword evidence="1" id="KW-0677">Repeat</keyword>
<organism evidence="2 3">
    <name type="scientific">Smittium culicis</name>
    <dbReference type="NCBI Taxonomy" id="133412"/>
    <lineage>
        <taxon>Eukaryota</taxon>
        <taxon>Fungi</taxon>
        <taxon>Fungi incertae sedis</taxon>
        <taxon>Zoopagomycota</taxon>
        <taxon>Kickxellomycotina</taxon>
        <taxon>Harpellomycetes</taxon>
        <taxon>Harpellales</taxon>
        <taxon>Legeriomycetaceae</taxon>
        <taxon>Smittium</taxon>
    </lineage>
</organism>
<dbReference type="PANTHER" id="PTHR22870">
    <property type="entry name" value="REGULATOR OF CHROMOSOME CONDENSATION"/>
    <property type="match status" value="1"/>
</dbReference>
<dbReference type="Gene3D" id="2.130.10.30">
    <property type="entry name" value="Regulator of chromosome condensation 1/beta-lactamase-inhibitor protein II"/>
    <property type="match status" value="1"/>
</dbReference>
<dbReference type="OrthoDB" id="5370059at2759"/>
<dbReference type="AlphaFoldDB" id="A0A1R1XP41"/>
<comment type="caution">
    <text evidence="2">The sequence shown here is derived from an EMBL/GenBank/DDBJ whole genome shotgun (WGS) entry which is preliminary data.</text>
</comment>
<reference evidence="2 3" key="1">
    <citation type="submission" date="2017-01" db="EMBL/GenBank/DDBJ databases">
        <authorList>
            <person name="Mah S.A."/>
            <person name="Swanson W.J."/>
            <person name="Moy G.W."/>
            <person name="Vacquier V.D."/>
        </authorList>
    </citation>
    <scope>NUCLEOTIDE SEQUENCE [LARGE SCALE GENOMIC DNA]</scope>
    <source>
        <strain evidence="2 3">GSMNP</strain>
    </source>
</reference>
<dbReference type="PANTHER" id="PTHR22870:SF466">
    <property type="entry name" value="ANKYRIN REPEAT-CONTAINING PROTEIN"/>
    <property type="match status" value="1"/>
</dbReference>
<dbReference type="Pfam" id="PF13540">
    <property type="entry name" value="RCC1_2"/>
    <property type="match status" value="1"/>
</dbReference>
<proteinExistence type="predicted"/>
<dbReference type="SUPFAM" id="SSF50985">
    <property type="entry name" value="RCC1/BLIP-II"/>
    <property type="match status" value="1"/>
</dbReference>
<evidence type="ECO:0000256" key="1">
    <source>
        <dbReference type="ARBA" id="ARBA00022737"/>
    </source>
</evidence>
<dbReference type="EMBL" id="LSSN01002346">
    <property type="protein sequence ID" value="OMJ16414.1"/>
    <property type="molecule type" value="Genomic_DNA"/>
</dbReference>
<protein>
    <submittedName>
        <fullName evidence="2">E3 ISG15-protein ligase Herc6</fullName>
    </submittedName>
</protein>
<name>A0A1R1XP41_9FUNG</name>
<evidence type="ECO:0000313" key="2">
    <source>
        <dbReference type="EMBL" id="OMJ16414.1"/>
    </source>
</evidence>
<sequence length="410" mass="44046">MRIVAFGLDNYGQTSKVSKLNYHIPYPPPPSTSDERESLQKNDISTSIIQLDPKSEHTGSFSYRKPLNSINFINPRQIYYSLRDATSTSNTAFSDDAARAAGSCEFIETPICVLHTVCPTVVAANTHQTVVYSQSDDTETSALLSDVIIDKVLDAAYCASESRIYAIVSIPKQRQPQHSGTSARSMIVSMKCTPAAGAEPRNSLPGNCVPDIVDINIDDFVIRLDKLDNNNPVSIDAGYSHVVACCSDGQVYSAFTSNIGGKSGAFVLLDSLAGIRICQIRCGQFHTLFVDADGFLFSCGLNNYGQLGRTNPSETLPDAQNGTSLDNGWSSDSNQNGFCARLGPPQPPTTPADDAVIASDYTVPEPVTEFMKFGSAVDPVVTDIACGTYHSVINTDMGVFSCGDGNQRSI</sequence>
<dbReference type="STRING" id="133412.A0A1R1XP41"/>
<keyword evidence="2" id="KW-0436">Ligase</keyword>
<evidence type="ECO:0000313" key="3">
    <source>
        <dbReference type="Proteomes" id="UP000187283"/>
    </source>
</evidence>
<dbReference type="GO" id="GO:0016874">
    <property type="term" value="F:ligase activity"/>
    <property type="evidence" value="ECO:0007669"/>
    <property type="project" value="UniProtKB-KW"/>
</dbReference>
<dbReference type="Proteomes" id="UP000187283">
    <property type="component" value="Unassembled WGS sequence"/>
</dbReference>